<dbReference type="InterPro" id="IPR017961">
    <property type="entry name" value="DNA_pol_Y-fam_little_finger"/>
</dbReference>
<dbReference type="Gene3D" id="1.20.58.1280">
    <property type="entry name" value="DNA repair protein Rev1, C-terminal domain"/>
    <property type="match status" value="1"/>
</dbReference>
<dbReference type="EMBL" id="JANBTW010000125">
    <property type="protein sequence ID" value="KAJ2670386.1"/>
    <property type="molecule type" value="Genomic_DNA"/>
</dbReference>
<accession>A0A9W8FXX8</accession>
<gene>
    <name evidence="19" type="primary">REV1</name>
    <name evidence="19" type="ORF">GGI25_005851</name>
</gene>
<keyword evidence="12 14" id="KW-0539">Nucleus</keyword>
<dbReference type="SUPFAM" id="SSF52113">
    <property type="entry name" value="BRCT domain"/>
    <property type="match status" value="1"/>
</dbReference>
<dbReference type="InterPro" id="IPR036420">
    <property type="entry name" value="BRCT_dom_sf"/>
</dbReference>
<keyword evidence="11 14" id="KW-0234">DNA repair</keyword>
<dbReference type="InterPro" id="IPR001126">
    <property type="entry name" value="UmuC"/>
</dbReference>
<evidence type="ECO:0000256" key="2">
    <source>
        <dbReference type="ARBA" id="ARBA00010945"/>
    </source>
</evidence>
<dbReference type="GO" id="GO:0042276">
    <property type="term" value="P:error-prone translesion synthesis"/>
    <property type="evidence" value="ECO:0007669"/>
    <property type="project" value="InterPro"/>
</dbReference>
<dbReference type="AlphaFoldDB" id="A0A9W8FXX8"/>
<dbReference type="InterPro" id="IPR043128">
    <property type="entry name" value="Rev_trsase/Diguanyl_cyclase"/>
</dbReference>
<dbReference type="Gene3D" id="1.10.150.20">
    <property type="entry name" value="5' to 3' exonuclease, C-terminal subdomain"/>
    <property type="match status" value="1"/>
</dbReference>
<keyword evidence="9 15" id="KW-0460">Magnesium</keyword>
<evidence type="ECO:0000256" key="7">
    <source>
        <dbReference type="ARBA" id="ARBA00022723"/>
    </source>
</evidence>
<evidence type="ECO:0000256" key="8">
    <source>
        <dbReference type="ARBA" id="ARBA00022763"/>
    </source>
</evidence>
<feature type="domain" description="UmuC" evidence="18">
    <location>
        <begin position="295"/>
        <end position="495"/>
    </location>
</feature>
<dbReference type="InterPro" id="IPR031991">
    <property type="entry name" value="Rev1_C"/>
</dbReference>
<dbReference type="GO" id="GO:0017125">
    <property type="term" value="F:deoxycytidyl transferase activity"/>
    <property type="evidence" value="ECO:0007669"/>
    <property type="project" value="TreeGrafter"/>
</dbReference>
<dbReference type="InterPro" id="IPR001357">
    <property type="entry name" value="BRCT_dom"/>
</dbReference>
<dbReference type="InterPro" id="IPR043502">
    <property type="entry name" value="DNA/RNA_pol_sf"/>
</dbReference>
<dbReference type="Pfam" id="PF00817">
    <property type="entry name" value="IMS"/>
    <property type="match status" value="1"/>
</dbReference>
<dbReference type="SUPFAM" id="SSF100879">
    <property type="entry name" value="Lesion bypass DNA polymerase (Y-family), little finger domain"/>
    <property type="match status" value="1"/>
</dbReference>
<evidence type="ECO:0000256" key="1">
    <source>
        <dbReference type="ARBA" id="ARBA00004123"/>
    </source>
</evidence>
<comment type="function">
    <text evidence="13">Deoxycytidyl transferase involved in DNA repair. Transfers a dCMP residue from dCTP to the 3'-end of a DNA primer in a template-dependent reaction. May assist in the first step in the bypass of abasic lesions by the insertion of a nucleotide opposite the lesion. Required for normal induction of mutations by physical and chemical agents. Involved in mitochondrial DNA mutagenesis.</text>
</comment>
<dbReference type="Gene3D" id="3.40.1170.60">
    <property type="match status" value="1"/>
</dbReference>
<evidence type="ECO:0000256" key="3">
    <source>
        <dbReference type="ARBA" id="ARBA00020399"/>
    </source>
</evidence>
<evidence type="ECO:0000256" key="11">
    <source>
        <dbReference type="ARBA" id="ARBA00023204"/>
    </source>
</evidence>
<comment type="similarity">
    <text evidence="2 14">Belongs to the DNA polymerase type-Y family.</text>
</comment>
<proteinExistence type="inferred from homology"/>
<dbReference type="OrthoDB" id="427711at2759"/>
<dbReference type="Gene3D" id="6.10.250.1490">
    <property type="match status" value="1"/>
</dbReference>
<sequence length="973" mass="108006">MASAPNNDSQTSIQETKEYSLGPEDIPHLPANRIGGVAEKEYNIQPAIDTRTNTNAPAYGDFRAYFQQRKHKLAEQAEAKAAKGPKYSLIFSGVIFHINGYTQPSHYELKSLLIERGGKFLHYLSKTQVTHIIASNLTMTKEKEFRNYKVVRPEWVLDSIGAGKQLLWQKYRVVGQNNNNLARLPVEAHTEISDLYNSDAAEAAMTTAAHGGQLMTAAPAAIFVVDRFGEGLNREWVRRNLATEPDFIQRYYANSRLHHLSIWKAELKDYVAQLRQKYNKVKPNSSVHNDKQRVIMHVDFDCFFVSVSLLSHPLLKNKPVAVCHSHKQLEDCNSDLESNPFCQKGDTSQIASCNYVARSFGVKNGMFMSQALQLCPTMVVVPYCFDAYKRISLSFYKIITRIADETQAVSVDEALLDVTQAVRQEAYQGNAEFLARHIRELVFEATQCTVSVGIGHNILLARIATSKAKPNGVFALDANSFCNMDVSISNLPGVGHAVEDSLMNNGIKNISGLRNTTLQHLQTICGERTALTLYNFSRGIDNRVLESDRLRQAFGADIGWGVRLSNQNEAEGFVNRLVHEVCKSMVAAGRTGSLVSLKIKKRQEGQGKPGKFLGHGICDSLSKSGSLSQMTNDPAKISSVCIKLLQQMALNPLDIRAVGIQIQKLNNSDNTGNVGEMLLAKSKLSSHGKDIGDRDRQRVSSPLLPSASQVDIDVLNSLPESIQSKIRAAYRHMGSNIGFSSNKSEQKSLSPGSAYSKPPPLPEKPIARKIPVKGKSKRGRPRKLAFTTSKGGADRPKQNIVAAFHKLQSLDMIMPSQMDSEVWENLPTNIRRELAREYVKSKPPIAKPVPLKDSENPANATVVADKKQKQIEILGQPPMLLGKHELSDVRALVRAWIDSVETNGPFKEDIAEFGDYIDSLIKKRDLFKARSILSFFKARAQQSHSNVWMAAVDLVLNQANNACMAMYNAKLHV</sequence>
<dbReference type="SMART" id="SM00292">
    <property type="entry name" value="BRCT"/>
    <property type="match status" value="1"/>
</dbReference>
<feature type="region of interest" description="Disordered" evidence="16">
    <location>
        <begin position="737"/>
        <end position="797"/>
    </location>
</feature>
<dbReference type="InterPro" id="IPR038401">
    <property type="entry name" value="Rev1_C_sf"/>
</dbReference>
<keyword evidence="5 14" id="KW-0808">Transferase</keyword>
<dbReference type="PANTHER" id="PTHR45990:SF1">
    <property type="entry name" value="DNA REPAIR PROTEIN REV1"/>
    <property type="match status" value="1"/>
</dbReference>
<dbReference type="FunFam" id="3.40.50.10190:FF:000011">
    <property type="entry name" value="DNA repair protein REV1"/>
    <property type="match status" value="1"/>
</dbReference>
<feature type="domain" description="BRCT" evidence="17">
    <location>
        <begin position="86"/>
        <end position="173"/>
    </location>
</feature>
<dbReference type="InterPro" id="IPR012112">
    <property type="entry name" value="REV1"/>
</dbReference>
<evidence type="ECO:0000256" key="6">
    <source>
        <dbReference type="ARBA" id="ARBA00022695"/>
    </source>
</evidence>
<evidence type="ECO:0000256" key="9">
    <source>
        <dbReference type="ARBA" id="ARBA00022842"/>
    </source>
</evidence>
<evidence type="ECO:0000256" key="12">
    <source>
        <dbReference type="ARBA" id="ARBA00023242"/>
    </source>
</evidence>
<comment type="caution">
    <text evidence="19">The sequence shown here is derived from an EMBL/GenBank/DDBJ whole genome shotgun (WGS) entry which is preliminary data.</text>
</comment>
<dbReference type="CDD" id="cd17719">
    <property type="entry name" value="BRCT_Rev1"/>
    <property type="match status" value="1"/>
</dbReference>
<dbReference type="Pfam" id="PF16727">
    <property type="entry name" value="REV1_C"/>
    <property type="match status" value="1"/>
</dbReference>
<dbReference type="GO" id="GO:0003887">
    <property type="term" value="F:DNA-directed DNA polymerase activity"/>
    <property type="evidence" value="ECO:0007669"/>
    <property type="project" value="InterPro"/>
</dbReference>
<feature type="binding site" evidence="15">
    <location>
        <position position="412"/>
    </location>
    <ligand>
        <name>Mg(2+)</name>
        <dbReference type="ChEBI" id="CHEBI:18420"/>
        <label>1</label>
    </ligand>
</feature>
<keyword evidence="7 15" id="KW-0479">Metal-binding</keyword>
<keyword evidence="10 14" id="KW-0238">DNA-binding</keyword>
<dbReference type="Proteomes" id="UP001151518">
    <property type="component" value="Unassembled WGS sequence"/>
</dbReference>
<dbReference type="PIRSF" id="PIRSF036573">
    <property type="entry name" value="REV1"/>
    <property type="match status" value="1"/>
</dbReference>
<feature type="region of interest" description="Disordered" evidence="16">
    <location>
        <begin position="1"/>
        <end position="27"/>
    </location>
</feature>
<protein>
    <recommendedName>
        <fullName evidence="3 14">DNA repair protein REV1</fullName>
        <ecNumber evidence="14">2.7.7.-</ecNumber>
    </recommendedName>
</protein>
<feature type="compositionally biased region" description="Polar residues" evidence="16">
    <location>
        <begin position="1"/>
        <end position="14"/>
    </location>
</feature>
<evidence type="ECO:0000256" key="10">
    <source>
        <dbReference type="ARBA" id="ARBA00023125"/>
    </source>
</evidence>
<keyword evidence="4 14" id="KW-0237">DNA synthesis</keyword>
<name>A0A9W8FXX8_9FUNG</name>
<feature type="compositionally biased region" description="Polar residues" evidence="16">
    <location>
        <begin position="737"/>
        <end position="753"/>
    </location>
</feature>
<dbReference type="SUPFAM" id="SSF56672">
    <property type="entry name" value="DNA/RNA polymerases"/>
    <property type="match status" value="1"/>
</dbReference>
<dbReference type="EC" id="2.7.7.-" evidence="14"/>
<evidence type="ECO:0000256" key="14">
    <source>
        <dbReference type="PIRNR" id="PIRNR036573"/>
    </source>
</evidence>
<evidence type="ECO:0000256" key="16">
    <source>
        <dbReference type="SAM" id="MobiDB-lite"/>
    </source>
</evidence>
<evidence type="ECO:0000313" key="20">
    <source>
        <dbReference type="Proteomes" id="UP001151518"/>
    </source>
</evidence>
<evidence type="ECO:0000313" key="19">
    <source>
        <dbReference type="EMBL" id="KAJ2670386.1"/>
    </source>
</evidence>
<keyword evidence="6 14" id="KW-0548">Nucleotidyltransferase</keyword>
<evidence type="ECO:0000259" key="17">
    <source>
        <dbReference type="PROSITE" id="PS50172"/>
    </source>
</evidence>
<dbReference type="InterPro" id="IPR036775">
    <property type="entry name" value="DNA_pol_Y-fam_lit_finger_sf"/>
</dbReference>
<comment type="subcellular location">
    <subcellularLocation>
        <location evidence="1 14">Nucleus</location>
    </subcellularLocation>
</comment>
<dbReference type="GO" id="GO:0070987">
    <property type="term" value="P:error-free translesion synthesis"/>
    <property type="evidence" value="ECO:0007669"/>
    <property type="project" value="TreeGrafter"/>
</dbReference>
<evidence type="ECO:0000256" key="4">
    <source>
        <dbReference type="ARBA" id="ARBA00022634"/>
    </source>
</evidence>
<dbReference type="Pfam" id="PF11799">
    <property type="entry name" value="IMS_C"/>
    <property type="match status" value="1"/>
</dbReference>
<dbReference type="PANTHER" id="PTHR45990">
    <property type="entry name" value="DNA REPAIR PROTEIN REV1"/>
    <property type="match status" value="1"/>
</dbReference>
<dbReference type="Gene3D" id="3.30.70.270">
    <property type="match status" value="1"/>
</dbReference>
<evidence type="ECO:0000256" key="15">
    <source>
        <dbReference type="PIRSR" id="PIRSR036573-2"/>
    </source>
</evidence>
<dbReference type="Pfam" id="PF16589">
    <property type="entry name" value="BRCT_2"/>
    <property type="match status" value="1"/>
</dbReference>
<feature type="binding site" evidence="15">
    <location>
        <position position="413"/>
    </location>
    <ligand>
        <name>Mg(2+)</name>
        <dbReference type="ChEBI" id="CHEBI:18420"/>
        <label>1</label>
    </ligand>
</feature>
<organism evidence="19 20">
    <name type="scientific">Coemansia spiralis</name>
    <dbReference type="NCBI Taxonomy" id="417178"/>
    <lineage>
        <taxon>Eukaryota</taxon>
        <taxon>Fungi</taxon>
        <taxon>Fungi incertae sedis</taxon>
        <taxon>Zoopagomycota</taxon>
        <taxon>Kickxellomycotina</taxon>
        <taxon>Kickxellomycetes</taxon>
        <taxon>Kickxellales</taxon>
        <taxon>Kickxellaceae</taxon>
        <taxon>Coemansia</taxon>
    </lineage>
</organism>
<evidence type="ECO:0000256" key="5">
    <source>
        <dbReference type="ARBA" id="ARBA00022679"/>
    </source>
</evidence>
<dbReference type="InterPro" id="IPR053848">
    <property type="entry name" value="IMS_HHH_1"/>
</dbReference>
<dbReference type="GO" id="GO:0006281">
    <property type="term" value="P:DNA repair"/>
    <property type="evidence" value="ECO:0007669"/>
    <property type="project" value="UniProtKB-KW"/>
</dbReference>
<reference evidence="19" key="1">
    <citation type="submission" date="2022-07" db="EMBL/GenBank/DDBJ databases">
        <title>Phylogenomic reconstructions and comparative analyses of Kickxellomycotina fungi.</title>
        <authorList>
            <person name="Reynolds N.K."/>
            <person name="Stajich J.E."/>
            <person name="Barry K."/>
            <person name="Grigoriev I.V."/>
            <person name="Crous P."/>
            <person name="Smith M.E."/>
        </authorList>
    </citation>
    <scope>NUCLEOTIDE SEQUENCE</scope>
    <source>
        <strain evidence="19">NRRL 3115</strain>
    </source>
</reference>
<feature type="binding site" evidence="15">
    <location>
        <position position="299"/>
    </location>
    <ligand>
        <name>Mg(2+)</name>
        <dbReference type="ChEBI" id="CHEBI:18420"/>
        <label>1</label>
    </ligand>
</feature>
<evidence type="ECO:0000259" key="18">
    <source>
        <dbReference type="PROSITE" id="PS50173"/>
    </source>
</evidence>
<evidence type="ECO:0000256" key="13">
    <source>
        <dbReference type="ARBA" id="ARBA00058985"/>
    </source>
</evidence>
<comment type="cofactor">
    <cofactor evidence="15">
        <name>Mg(2+)</name>
        <dbReference type="ChEBI" id="CHEBI:18420"/>
    </cofactor>
    <text evidence="15">Binds 2 magnesium ions.</text>
</comment>
<dbReference type="GO" id="GO:0005634">
    <property type="term" value="C:nucleus"/>
    <property type="evidence" value="ECO:0007669"/>
    <property type="project" value="UniProtKB-SubCell"/>
</dbReference>
<dbReference type="FunFam" id="3.30.1490.100:FF:000001">
    <property type="entry name" value="DNA repair protein REV1"/>
    <property type="match status" value="1"/>
</dbReference>
<dbReference type="Gene3D" id="3.40.50.10190">
    <property type="entry name" value="BRCT domain"/>
    <property type="match status" value="1"/>
</dbReference>
<dbReference type="GO" id="GO:0046872">
    <property type="term" value="F:metal ion binding"/>
    <property type="evidence" value="ECO:0007669"/>
    <property type="project" value="UniProtKB-KW"/>
</dbReference>
<feature type="compositionally biased region" description="Basic residues" evidence="16">
    <location>
        <begin position="770"/>
        <end position="783"/>
    </location>
</feature>
<dbReference type="Gene3D" id="3.30.1490.100">
    <property type="entry name" value="DNA polymerase, Y-family, little finger domain"/>
    <property type="match status" value="1"/>
</dbReference>
<dbReference type="Pfam" id="PF21999">
    <property type="entry name" value="IMS_HHH_1"/>
    <property type="match status" value="1"/>
</dbReference>
<dbReference type="PROSITE" id="PS50172">
    <property type="entry name" value="BRCT"/>
    <property type="match status" value="1"/>
</dbReference>
<keyword evidence="8 14" id="KW-0227">DNA damage</keyword>
<dbReference type="GO" id="GO:0003684">
    <property type="term" value="F:damaged DNA binding"/>
    <property type="evidence" value="ECO:0007669"/>
    <property type="project" value="UniProtKB-UniRule"/>
</dbReference>
<dbReference type="PROSITE" id="PS50173">
    <property type="entry name" value="UMUC"/>
    <property type="match status" value="1"/>
</dbReference>